<keyword evidence="1" id="KW-0472">Membrane</keyword>
<accession>A0A3B1DG79</accession>
<reference evidence="2" key="1">
    <citation type="submission" date="2018-06" db="EMBL/GenBank/DDBJ databases">
        <authorList>
            <person name="Zhirakovskaya E."/>
        </authorList>
    </citation>
    <scope>NUCLEOTIDE SEQUENCE</scope>
</reference>
<organism evidence="2">
    <name type="scientific">hydrothermal vent metagenome</name>
    <dbReference type="NCBI Taxonomy" id="652676"/>
    <lineage>
        <taxon>unclassified sequences</taxon>
        <taxon>metagenomes</taxon>
        <taxon>ecological metagenomes</taxon>
    </lineage>
</organism>
<protein>
    <submittedName>
        <fullName evidence="2">Uncharacterized protein</fullName>
    </submittedName>
</protein>
<sequence length="356" mass="41648">MPKKLRKIQRIFILLQTLILVCSVGTAIFFMHANYAKKSFELWKENFNKTATLIVKQVRVKGELLFKEIDNYTIFIVNEKDGSYVVEREAKSDKGENLWKSYHKKLIYQMQKQKQGWIVYPQTGIRPTVGQHMIRYLYIEELGWIVAVESIIGVQADFLGVAFDKQIIIQFLFIFLIGLFFFRWLTNYNFGVMKKIIADSLESSFMNLSNEEIWGGKTKEQKIEEKVEHTAPLEEVEEMPDLTVGPVEVEPEFSMEVPVKEVLEEKEIEQKEKAALAENIEKEKKFNSKPVFEEQKIIKSSEVQPKTISPIFVEPIEQIKDNVLEDEEDVDDLKIDVQRIKSPVLKKMIKELREKE</sequence>
<keyword evidence="1" id="KW-1133">Transmembrane helix</keyword>
<name>A0A3B1DG79_9ZZZZ</name>
<feature type="transmembrane region" description="Helical" evidence="1">
    <location>
        <begin position="167"/>
        <end position="185"/>
    </location>
</feature>
<evidence type="ECO:0000256" key="1">
    <source>
        <dbReference type="SAM" id="Phobius"/>
    </source>
</evidence>
<gene>
    <name evidence="2" type="ORF">MNBD_UNCLBAC01-736</name>
</gene>
<dbReference type="AlphaFoldDB" id="A0A3B1DG79"/>
<dbReference type="EMBL" id="UOGJ01000140">
    <property type="protein sequence ID" value="VAX37871.1"/>
    <property type="molecule type" value="Genomic_DNA"/>
</dbReference>
<feature type="transmembrane region" description="Helical" evidence="1">
    <location>
        <begin position="12"/>
        <end position="33"/>
    </location>
</feature>
<keyword evidence="1" id="KW-0812">Transmembrane</keyword>
<evidence type="ECO:0000313" key="2">
    <source>
        <dbReference type="EMBL" id="VAX37871.1"/>
    </source>
</evidence>
<proteinExistence type="predicted"/>